<dbReference type="InterPro" id="IPR050639">
    <property type="entry name" value="SSR_resolvase"/>
</dbReference>
<dbReference type="SUPFAM" id="SSF53041">
    <property type="entry name" value="Resolvase-like"/>
    <property type="match status" value="1"/>
</dbReference>
<dbReference type="InterPro" id="IPR036162">
    <property type="entry name" value="Resolvase-like_N_sf"/>
</dbReference>
<dbReference type="GO" id="GO:0000150">
    <property type="term" value="F:DNA strand exchange activity"/>
    <property type="evidence" value="ECO:0007669"/>
    <property type="project" value="InterPro"/>
</dbReference>
<keyword evidence="2" id="KW-0233">DNA recombination</keyword>
<keyword evidence="5" id="KW-1185">Reference proteome</keyword>
<dbReference type="GO" id="GO:0003677">
    <property type="term" value="F:DNA binding"/>
    <property type="evidence" value="ECO:0007669"/>
    <property type="project" value="UniProtKB-KW"/>
</dbReference>
<dbReference type="OrthoDB" id="8585334at2"/>
<dbReference type="Proteomes" id="UP000252182">
    <property type="component" value="Chromosome"/>
</dbReference>
<sequence>MYEDILYTRVSGHFQATQGVSLEQQDLHLKEWSVRNGGHVTGFFEERGKSGRSIKGRVQLIAALALLKPKSRFIVSKLSRLGRNVKEVLQIAETIKCAGASLIIVDQTIDTSTAIGQLFFTMLAAVAQFESDMLAEQINQMVTHQRSKGKVWGGTPFGWQRQSDKSLVPNEAERALWLEVKRLKNAGHSNKQIEADFKRRGHFYDAAKFSNITKLDFNNNPQVYNPPKHYLQRSQRGKK</sequence>
<dbReference type="KEGG" id="hyf:DTO96_102439"/>
<dbReference type="Gene3D" id="3.40.50.1390">
    <property type="entry name" value="Resolvase, N-terminal catalytic domain"/>
    <property type="match status" value="1"/>
</dbReference>
<accession>A0A345DE96</accession>
<dbReference type="PANTHER" id="PTHR30461">
    <property type="entry name" value="DNA-INVERTASE FROM LAMBDOID PROPHAGE"/>
    <property type="match status" value="1"/>
</dbReference>
<evidence type="ECO:0000256" key="2">
    <source>
        <dbReference type="ARBA" id="ARBA00023172"/>
    </source>
</evidence>
<proteinExistence type="predicted"/>
<dbReference type="AlphaFoldDB" id="A0A345DE96"/>
<dbReference type="Pfam" id="PF00239">
    <property type="entry name" value="Resolvase"/>
    <property type="match status" value="1"/>
</dbReference>
<evidence type="ECO:0000313" key="4">
    <source>
        <dbReference type="EMBL" id="AXF86684.1"/>
    </source>
</evidence>
<name>A0A345DE96_9BURK</name>
<reference evidence="5" key="1">
    <citation type="submission" date="2018-07" db="EMBL/GenBank/DDBJ databases">
        <authorList>
            <person name="Kim H."/>
        </authorList>
    </citation>
    <scope>NUCLEOTIDE SEQUENCE [LARGE SCALE GENOMIC DNA]</scope>
    <source>
        <strain evidence="5">F02</strain>
    </source>
</reference>
<evidence type="ECO:0000259" key="3">
    <source>
        <dbReference type="PROSITE" id="PS51736"/>
    </source>
</evidence>
<dbReference type="InterPro" id="IPR006119">
    <property type="entry name" value="Resolv_N"/>
</dbReference>
<keyword evidence="1" id="KW-0238">DNA-binding</keyword>
<organism evidence="4 5">
    <name type="scientific">Ephemeroptericola cinctiostellae</name>
    <dbReference type="NCBI Taxonomy" id="2268024"/>
    <lineage>
        <taxon>Bacteria</taxon>
        <taxon>Pseudomonadati</taxon>
        <taxon>Pseudomonadota</taxon>
        <taxon>Betaproteobacteria</taxon>
        <taxon>Burkholderiales</taxon>
        <taxon>Burkholderiaceae</taxon>
        <taxon>Ephemeroptericola</taxon>
    </lineage>
</organism>
<dbReference type="PROSITE" id="PS51736">
    <property type="entry name" value="RECOMBINASES_3"/>
    <property type="match status" value="1"/>
</dbReference>
<dbReference type="SMART" id="SM00857">
    <property type="entry name" value="Resolvase"/>
    <property type="match status" value="1"/>
</dbReference>
<dbReference type="EMBL" id="CP031124">
    <property type="protein sequence ID" value="AXF86684.1"/>
    <property type="molecule type" value="Genomic_DNA"/>
</dbReference>
<gene>
    <name evidence="4" type="primary">hin</name>
    <name evidence="4" type="ORF">DTO96_102439</name>
</gene>
<protein>
    <submittedName>
        <fullName evidence="4">DNA-invertase hin</fullName>
    </submittedName>
</protein>
<evidence type="ECO:0000256" key="1">
    <source>
        <dbReference type="ARBA" id="ARBA00023125"/>
    </source>
</evidence>
<feature type="domain" description="Resolvase/invertase-type recombinase catalytic" evidence="3">
    <location>
        <begin position="3"/>
        <end position="149"/>
    </location>
</feature>
<dbReference type="CDD" id="cd03768">
    <property type="entry name" value="SR_ResInv"/>
    <property type="match status" value="1"/>
</dbReference>
<evidence type="ECO:0000313" key="5">
    <source>
        <dbReference type="Proteomes" id="UP000252182"/>
    </source>
</evidence>
<dbReference type="PANTHER" id="PTHR30461:SF2">
    <property type="entry name" value="SERINE RECOMBINASE PINE-RELATED"/>
    <property type="match status" value="1"/>
</dbReference>
<dbReference type="RefSeq" id="WP_114563735.1">
    <property type="nucleotide sequence ID" value="NZ_CP031124.1"/>
</dbReference>